<accession>A0A0B8SZG0</accession>
<dbReference type="PATRIC" id="fig|1229276.3.peg.3456"/>
<feature type="short sequence motif" description="Histidine triad motif" evidence="1">
    <location>
        <begin position="7"/>
        <end position="11"/>
    </location>
</feature>
<proteinExistence type="predicted"/>
<evidence type="ECO:0000313" key="4">
    <source>
        <dbReference type="Proteomes" id="UP000031802"/>
    </source>
</evidence>
<reference evidence="4" key="1">
    <citation type="submission" date="2014-04" db="EMBL/GenBank/DDBJ databases">
        <title>Whole-Genome optical mapping and complete genome sequence of Sphingobacterium deserti sp. nov., a new spaces isolated from desert in the west of China.</title>
        <authorList>
            <person name="Teng C."/>
            <person name="Zhou Z."/>
            <person name="Li X."/>
            <person name="Chen M."/>
            <person name="Lin M."/>
            <person name="Wang L."/>
            <person name="Su S."/>
            <person name="Zhang C."/>
            <person name="Zhang W."/>
        </authorList>
    </citation>
    <scope>NUCLEOTIDE SEQUENCE [LARGE SCALE GENOMIC DNA]</scope>
    <source>
        <strain evidence="4">ACCC05744</strain>
    </source>
</reference>
<feature type="domain" description="HIT" evidence="2">
    <location>
        <begin position="1"/>
        <end position="26"/>
    </location>
</feature>
<dbReference type="Proteomes" id="UP000031802">
    <property type="component" value="Unassembled WGS sequence"/>
</dbReference>
<dbReference type="Gene3D" id="3.30.420.260">
    <property type="match status" value="1"/>
</dbReference>
<dbReference type="EMBL" id="JJMU01000062">
    <property type="protein sequence ID" value="KGE12906.1"/>
    <property type="molecule type" value="Genomic_DNA"/>
</dbReference>
<keyword evidence="4" id="KW-1185">Reference proteome</keyword>
<protein>
    <recommendedName>
        <fullName evidence="2">HIT domain-containing protein</fullName>
    </recommendedName>
</protein>
<dbReference type="PROSITE" id="PS51084">
    <property type="entry name" value="HIT_2"/>
    <property type="match status" value="1"/>
</dbReference>
<dbReference type="GO" id="GO:0003824">
    <property type="term" value="F:catalytic activity"/>
    <property type="evidence" value="ECO:0007669"/>
    <property type="project" value="InterPro"/>
</dbReference>
<dbReference type="Pfam" id="PF12864">
    <property type="entry name" value="DUF3822"/>
    <property type="match status" value="1"/>
</dbReference>
<reference evidence="3 4" key="2">
    <citation type="journal article" date="2015" name="PLoS ONE">
        <title>Whole-Genome Optical Mapping and Finished Genome Sequence of Sphingobacterium deserti sp. nov., a New Species Isolated from the Western Desert of China.</title>
        <authorList>
            <person name="Teng C."/>
            <person name="Zhou Z."/>
            <person name="Molnar I."/>
            <person name="Li X."/>
            <person name="Tang R."/>
            <person name="Chen M."/>
            <person name="Wang L."/>
            <person name="Su S."/>
            <person name="Zhang W."/>
            <person name="Lin M."/>
        </authorList>
    </citation>
    <scope>NUCLEOTIDE SEQUENCE [LARGE SCALE GENOMIC DNA]</scope>
    <source>
        <strain evidence="4">ACCC05744</strain>
    </source>
</reference>
<dbReference type="RefSeq" id="WP_037502232.1">
    <property type="nucleotide sequence ID" value="NZ_JJMU01000062.1"/>
</dbReference>
<evidence type="ECO:0000259" key="2">
    <source>
        <dbReference type="PROSITE" id="PS51084"/>
    </source>
</evidence>
<evidence type="ECO:0000313" key="3">
    <source>
        <dbReference type="EMBL" id="KGE12906.1"/>
    </source>
</evidence>
<gene>
    <name evidence="3" type="ORF">DI53_3343</name>
</gene>
<dbReference type="InterPro" id="IPR024213">
    <property type="entry name" value="DUF3822"/>
</dbReference>
<dbReference type="OrthoDB" id="713305at2"/>
<dbReference type="InterPro" id="IPR011146">
    <property type="entry name" value="HIT-like"/>
</dbReference>
<dbReference type="AlphaFoldDB" id="A0A0B8SZG0"/>
<dbReference type="CDD" id="cd24013">
    <property type="entry name" value="ASKHA_ATPase_BT3980-like"/>
    <property type="match status" value="1"/>
</dbReference>
<name>A0A0B8SZG0_9SPHI</name>
<organism evidence="3 4">
    <name type="scientific">Sphingobacterium deserti</name>
    <dbReference type="NCBI Taxonomy" id="1229276"/>
    <lineage>
        <taxon>Bacteria</taxon>
        <taxon>Pseudomonadati</taxon>
        <taxon>Bacteroidota</taxon>
        <taxon>Sphingobacteriia</taxon>
        <taxon>Sphingobacteriales</taxon>
        <taxon>Sphingobacteriaceae</taxon>
        <taxon>Sphingobacterium</taxon>
    </lineage>
</organism>
<dbReference type="STRING" id="1229276.DI53_3343"/>
<comment type="caution">
    <text evidence="3">The sequence shown here is derived from an EMBL/GenBank/DDBJ whole genome shotgun (WGS) entry which is preliminary data.</text>
</comment>
<evidence type="ECO:0000256" key="1">
    <source>
        <dbReference type="PROSITE-ProRule" id="PRU00464"/>
    </source>
</evidence>
<dbReference type="Gene3D" id="3.30.420.250">
    <property type="match status" value="1"/>
</dbReference>
<sequence length="263" mass="29961">MKYTAPHFHLHYIPQYRLLIKSDFLEDTMMIVDEKQEVVAFYNYPSESPDSAALKLLGLPFADVSVSLPLESFTLVPSEVYSRHHMLHYQAFQDSKGMLQEYAVPSLGITALYQYDRLLYKRWTAIFPQAKLFADFQVILTLVQQQALGNTPVLGLHVKNKKVEIYVFQESELQLYNDFDVETAVDLQYFILNVRNSLGVTKPFEKVFISGVHTAHPFVDVARNYGSELIFLQGTSALYAEDTAVQAKVASLHIIAERPLCVS</sequence>